<dbReference type="EMBL" id="ML737219">
    <property type="protein sequence ID" value="KAE8335413.1"/>
    <property type="molecule type" value="Genomic_DNA"/>
</dbReference>
<proteinExistence type="predicted"/>
<reference evidence="1" key="1">
    <citation type="submission" date="2019-04" db="EMBL/GenBank/DDBJ databases">
        <title>Friends and foes A comparative genomics study of 23 Aspergillus species from section Flavi.</title>
        <authorList>
            <consortium name="DOE Joint Genome Institute"/>
            <person name="Kjaerbolling I."/>
            <person name="Vesth T."/>
            <person name="Frisvad J.C."/>
            <person name="Nybo J.L."/>
            <person name="Theobald S."/>
            <person name="Kildgaard S."/>
            <person name="Isbrandt T."/>
            <person name="Kuo A."/>
            <person name="Sato A."/>
            <person name="Lyhne E.K."/>
            <person name="Kogle M.E."/>
            <person name="Wiebenga A."/>
            <person name="Kun R.S."/>
            <person name="Lubbers R.J."/>
            <person name="Makela M.R."/>
            <person name="Barry K."/>
            <person name="Chovatia M."/>
            <person name="Clum A."/>
            <person name="Daum C."/>
            <person name="Haridas S."/>
            <person name="He G."/>
            <person name="LaButti K."/>
            <person name="Lipzen A."/>
            <person name="Mondo S."/>
            <person name="Riley R."/>
            <person name="Salamov A."/>
            <person name="Simmons B.A."/>
            <person name="Magnuson J.K."/>
            <person name="Henrissat B."/>
            <person name="Mortensen U.H."/>
            <person name="Larsen T.O."/>
            <person name="Devries R.P."/>
            <person name="Grigoriev I.V."/>
            <person name="Machida M."/>
            <person name="Baker S.E."/>
            <person name="Andersen M.R."/>
        </authorList>
    </citation>
    <scope>NUCLEOTIDE SEQUENCE</scope>
    <source>
        <strain evidence="1">CBS 117612</strain>
    </source>
</reference>
<dbReference type="Proteomes" id="UP000325558">
    <property type="component" value="Unassembled WGS sequence"/>
</dbReference>
<accession>A0A5N6XRR6</accession>
<evidence type="ECO:0000313" key="1">
    <source>
        <dbReference type="EMBL" id="KAE8335413.1"/>
    </source>
</evidence>
<sequence length="93" mass="10704">MYLFPDSRYVHINSHNSEHKYIPPPRIHHTKRSTIKTNKDPNNPLLNLQIQPKTHNQLPNPFGNQSPSHTPLIPLLSISPSHIVSNIHPPVRF</sequence>
<gene>
    <name evidence="1" type="ORF">BDV24DRAFT_143959</name>
</gene>
<dbReference type="AlphaFoldDB" id="A0A5N6XRR6"/>
<organism evidence="1">
    <name type="scientific">Aspergillus arachidicola</name>
    <dbReference type="NCBI Taxonomy" id="656916"/>
    <lineage>
        <taxon>Eukaryota</taxon>
        <taxon>Fungi</taxon>
        <taxon>Dikarya</taxon>
        <taxon>Ascomycota</taxon>
        <taxon>Pezizomycotina</taxon>
        <taxon>Eurotiomycetes</taxon>
        <taxon>Eurotiomycetidae</taxon>
        <taxon>Eurotiales</taxon>
        <taxon>Aspergillaceae</taxon>
        <taxon>Aspergillus</taxon>
        <taxon>Aspergillus subgen. Circumdati</taxon>
    </lineage>
</organism>
<name>A0A5N6XRR6_9EURO</name>
<protein>
    <submittedName>
        <fullName evidence="1">Uncharacterized protein</fullName>
    </submittedName>
</protein>